<keyword evidence="2" id="KW-1185">Reference proteome</keyword>
<sequence length="293" mass="34431">MMTSEDNNYKKADSKIIIICIQKQYRIKMSDEDQDSQSNSDHSVSVLQGSISSTEVCVASRPRVLTPKAKQNKSWILIISNEQQSCYSDDEDRKVEIAHQKSPHFYICTIPQQIFFHQQFDQSPAVMNIIDNISEGQIAQMQEFCQSQSSKYSTKIVLQKKINLQEENQANKDLVLENFVKILRFASNLLEYINIIYSKGLYKRDESYYKRQYDSAIKYYSDTIIQFKRLDINEQEKHRAQMRELADNKEKTFMIYKIQMQSDEKSIKSDEFRDTDSFQKRTITIFIGDDPSF</sequence>
<reference evidence="1" key="1">
    <citation type="submission" date="2019-06" db="EMBL/GenBank/DDBJ databases">
        <authorList>
            <person name="Zheng W."/>
        </authorList>
    </citation>
    <scope>NUCLEOTIDE SEQUENCE</scope>
    <source>
        <strain evidence="1">QDHG01</strain>
    </source>
</reference>
<organism evidence="1 2">
    <name type="scientific">Halteria grandinella</name>
    <dbReference type="NCBI Taxonomy" id="5974"/>
    <lineage>
        <taxon>Eukaryota</taxon>
        <taxon>Sar</taxon>
        <taxon>Alveolata</taxon>
        <taxon>Ciliophora</taxon>
        <taxon>Intramacronucleata</taxon>
        <taxon>Spirotrichea</taxon>
        <taxon>Stichotrichia</taxon>
        <taxon>Sporadotrichida</taxon>
        <taxon>Halteriidae</taxon>
        <taxon>Halteria</taxon>
    </lineage>
</organism>
<protein>
    <submittedName>
        <fullName evidence="1">Uncharacterized protein</fullName>
    </submittedName>
</protein>
<dbReference type="Proteomes" id="UP000785679">
    <property type="component" value="Unassembled WGS sequence"/>
</dbReference>
<evidence type="ECO:0000313" key="2">
    <source>
        <dbReference type="Proteomes" id="UP000785679"/>
    </source>
</evidence>
<proteinExistence type="predicted"/>
<accession>A0A8J8NJI6</accession>
<dbReference type="AlphaFoldDB" id="A0A8J8NJI6"/>
<dbReference type="EMBL" id="RRYP01013914">
    <property type="protein sequence ID" value="TNV76253.1"/>
    <property type="molecule type" value="Genomic_DNA"/>
</dbReference>
<name>A0A8J8NJI6_HALGN</name>
<gene>
    <name evidence="1" type="ORF">FGO68_gene9102</name>
</gene>
<evidence type="ECO:0000313" key="1">
    <source>
        <dbReference type="EMBL" id="TNV76253.1"/>
    </source>
</evidence>
<comment type="caution">
    <text evidence="1">The sequence shown here is derived from an EMBL/GenBank/DDBJ whole genome shotgun (WGS) entry which is preliminary data.</text>
</comment>